<dbReference type="EMBL" id="JAYRBN010000091">
    <property type="protein sequence ID" value="KAL2730524.1"/>
    <property type="molecule type" value="Genomic_DNA"/>
</dbReference>
<evidence type="ECO:0000256" key="1">
    <source>
        <dbReference type="SAM" id="MobiDB-lite"/>
    </source>
</evidence>
<feature type="compositionally biased region" description="Basic and acidic residues" evidence="1">
    <location>
        <begin position="42"/>
        <end position="63"/>
    </location>
</feature>
<dbReference type="AlphaFoldDB" id="A0ABD2BCQ3"/>
<feature type="compositionally biased region" description="Polar residues" evidence="1">
    <location>
        <begin position="72"/>
        <end position="83"/>
    </location>
</feature>
<organism evidence="2 3">
    <name type="scientific">Vespula maculifrons</name>
    <name type="common">Eastern yellow jacket</name>
    <name type="synonym">Wasp</name>
    <dbReference type="NCBI Taxonomy" id="7453"/>
    <lineage>
        <taxon>Eukaryota</taxon>
        <taxon>Metazoa</taxon>
        <taxon>Ecdysozoa</taxon>
        <taxon>Arthropoda</taxon>
        <taxon>Hexapoda</taxon>
        <taxon>Insecta</taxon>
        <taxon>Pterygota</taxon>
        <taxon>Neoptera</taxon>
        <taxon>Endopterygota</taxon>
        <taxon>Hymenoptera</taxon>
        <taxon>Apocrita</taxon>
        <taxon>Aculeata</taxon>
        <taxon>Vespoidea</taxon>
        <taxon>Vespidae</taxon>
        <taxon>Vespinae</taxon>
        <taxon>Vespula</taxon>
    </lineage>
</organism>
<evidence type="ECO:0000313" key="2">
    <source>
        <dbReference type="EMBL" id="KAL2730524.1"/>
    </source>
</evidence>
<dbReference type="Proteomes" id="UP001607303">
    <property type="component" value="Unassembled WGS sequence"/>
</dbReference>
<accession>A0ABD2BCQ3</accession>
<evidence type="ECO:0000313" key="3">
    <source>
        <dbReference type="Proteomes" id="UP001607303"/>
    </source>
</evidence>
<proteinExistence type="predicted"/>
<gene>
    <name evidence="2" type="ORF">V1477_016335</name>
</gene>
<feature type="region of interest" description="Disordered" evidence="1">
    <location>
        <begin position="42"/>
        <end position="88"/>
    </location>
</feature>
<feature type="region of interest" description="Disordered" evidence="1">
    <location>
        <begin position="1"/>
        <end position="22"/>
    </location>
</feature>
<sequence>MSTSVNIRQHRGGGGVDERRSCSSGECRMLSIISHKREAAFSRDAWSHTDKGVSRDKGSFREKRSTRRFCFQPQNGENTSPEETSPKPPLFTIFFSAAARHHKLRVRLPVIRLADAEIDAPTEIMGRTTTDNGFDRRNDIDWPRFLWVPFP</sequence>
<comment type="caution">
    <text evidence="2">The sequence shown here is derived from an EMBL/GenBank/DDBJ whole genome shotgun (WGS) entry which is preliminary data.</text>
</comment>
<keyword evidence="3" id="KW-1185">Reference proteome</keyword>
<reference evidence="2 3" key="1">
    <citation type="journal article" date="2024" name="Ann. Entomol. Soc. Am.">
        <title>Genomic analyses of the southern and eastern yellowjacket wasps (Hymenoptera: Vespidae) reveal evolutionary signatures of social life.</title>
        <authorList>
            <person name="Catto M.A."/>
            <person name="Caine P.B."/>
            <person name="Orr S.E."/>
            <person name="Hunt B.G."/>
            <person name="Goodisman M.A.D."/>
        </authorList>
    </citation>
    <scope>NUCLEOTIDE SEQUENCE [LARGE SCALE GENOMIC DNA]</scope>
    <source>
        <strain evidence="2">232</strain>
        <tissue evidence="2">Head and thorax</tissue>
    </source>
</reference>
<name>A0ABD2BCQ3_VESMC</name>
<protein>
    <submittedName>
        <fullName evidence="2">Uncharacterized protein</fullName>
    </submittedName>
</protein>